<name>A0A5J4W968_9EUKA</name>
<dbReference type="AlphaFoldDB" id="A0A5J4W968"/>
<accession>A0A5J4W968</accession>
<evidence type="ECO:0000313" key="1">
    <source>
        <dbReference type="EMBL" id="KAA6391454.1"/>
    </source>
</evidence>
<gene>
    <name evidence="1" type="ORF">EZS28_013016</name>
</gene>
<proteinExistence type="predicted"/>
<reference evidence="1 2" key="1">
    <citation type="submission" date="2019-03" db="EMBL/GenBank/DDBJ databases">
        <title>Single cell metagenomics reveals metabolic interactions within the superorganism composed of flagellate Streblomastix strix and complex community of Bacteroidetes bacteria on its surface.</title>
        <authorList>
            <person name="Treitli S.C."/>
            <person name="Kolisko M."/>
            <person name="Husnik F."/>
            <person name="Keeling P."/>
            <person name="Hampl V."/>
        </authorList>
    </citation>
    <scope>NUCLEOTIDE SEQUENCE [LARGE SCALE GENOMIC DNA]</scope>
    <source>
        <strain evidence="1">ST1C</strain>
    </source>
</reference>
<comment type="caution">
    <text evidence="1">The sequence shown here is derived from an EMBL/GenBank/DDBJ whole genome shotgun (WGS) entry which is preliminary data.</text>
</comment>
<organism evidence="1 2">
    <name type="scientific">Streblomastix strix</name>
    <dbReference type="NCBI Taxonomy" id="222440"/>
    <lineage>
        <taxon>Eukaryota</taxon>
        <taxon>Metamonada</taxon>
        <taxon>Preaxostyla</taxon>
        <taxon>Oxymonadida</taxon>
        <taxon>Streblomastigidae</taxon>
        <taxon>Streblomastix</taxon>
    </lineage>
</organism>
<sequence>MEAGETAWVVQNPEEPLCLRTTQPILDPQHQTRCSESVDELNTFEDQSTSTSQDSDEVQELLFNPTHLKGSSIPINNGGLQNGWVVLNAAKSALKRWALNSR</sequence>
<protein>
    <submittedName>
        <fullName evidence="1">Uncharacterized protein</fullName>
    </submittedName>
</protein>
<dbReference type="EMBL" id="SNRW01002875">
    <property type="protein sequence ID" value="KAA6391454.1"/>
    <property type="molecule type" value="Genomic_DNA"/>
</dbReference>
<dbReference type="Proteomes" id="UP000324800">
    <property type="component" value="Unassembled WGS sequence"/>
</dbReference>
<evidence type="ECO:0000313" key="2">
    <source>
        <dbReference type="Proteomes" id="UP000324800"/>
    </source>
</evidence>